<evidence type="ECO:0000313" key="6">
    <source>
        <dbReference type="Proteomes" id="UP000030121"/>
    </source>
</evidence>
<keyword evidence="6" id="KW-1185">Reference proteome</keyword>
<keyword evidence="2 3" id="KW-0040">ANK repeat</keyword>
<name>A0A0A2M3P6_9FLAO</name>
<keyword evidence="1" id="KW-0677">Repeat</keyword>
<dbReference type="InterPro" id="IPR036770">
    <property type="entry name" value="Ankyrin_rpt-contain_sf"/>
</dbReference>
<comment type="caution">
    <text evidence="5">The sequence shown here is derived from an EMBL/GenBank/DDBJ whole genome shotgun (WGS) entry which is preliminary data.</text>
</comment>
<dbReference type="Proteomes" id="UP000030121">
    <property type="component" value="Unassembled WGS sequence"/>
</dbReference>
<keyword evidence="4" id="KW-0732">Signal</keyword>
<evidence type="ECO:0000256" key="2">
    <source>
        <dbReference type="ARBA" id="ARBA00023043"/>
    </source>
</evidence>
<dbReference type="Pfam" id="PF12796">
    <property type="entry name" value="Ank_2"/>
    <property type="match status" value="1"/>
</dbReference>
<evidence type="ECO:0000256" key="1">
    <source>
        <dbReference type="ARBA" id="ARBA00022737"/>
    </source>
</evidence>
<accession>A0A0A2M3P6</accession>
<reference evidence="5 6" key="1">
    <citation type="submission" date="2013-09" db="EMBL/GenBank/DDBJ databases">
        <authorList>
            <person name="Zeng Z."/>
            <person name="Chen C."/>
        </authorList>
    </citation>
    <scope>NUCLEOTIDE SEQUENCE [LARGE SCALE GENOMIC DNA]</scope>
    <source>
        <strain evidence="5 6">GH29-5</strain>
    </source>
</reference>
<dbReference type="InterPro" id="IPR002110">
    <property type="entry name" value="Ankyrin_rpt"/>
</dbReference>
<evidence type="ECO:0000313" key="5">
    <source>
        <dbReference type="EMBL" id="KGO86904.1"/>
    </source>
</evidence>
<dbReference type="PANTHER" id="PTHR24171:SF9">
    <property type="entry name" value="ANKYRIN REPEAT DOMAIN-CONTAINING PROTEIN 39"/>
    <property type="match status" value="1"/>
</dbReference>
<organism evidence="5 6">
    <name type="scientific">Flavobacterium suncheonense GH29-5 = DSM 17707</name>
    <dbReference type="NCBI Taxonomy" id="1121899"/>
    <lineage>
        <taxon>Bacteria</taxon>
        <taxon>Pseudomonadati</taxon>
        <taxon>Bacteroidota</taxon>
        <taxon>Flavobacteriia</taxon>
        <taxon>Flavobacteriales</taxon>
        <taxon>Flavobacteriaceae</taxon>
        <taxon>Flavobacterium</taxon>
    </lineage>
</organism>
<feature type="repeat" description="ANK" evidence="3">
    <location>
        <begin position="69"/>
        <end position="101"/>
    </location>
</feature>
<feature type="signal peptide" evidence="4">
    <location>
        <begin position="1"/>
        <end position="21"/>
    </location>
</feature>
<gene>
    <name evidence="5" type="ORF">Q764_13460</name>
</gene>
<proteinExistence type="predicted"/>
<protein>
    <submittedName>
        <fullName evidence="5">Ankyrin</fullName>
    </submittedName>
</protein>
<dbReference type="SMART" id="SM00248">
    <property type="entry name" value="ANK"/>
    <property type="match status" value="2"/>
</dbReference>
<evidence type="ECO:0000256" key="3">
    <source>
        <dbReference type="PROSITE-ProRule" id="PRU00023"/>
    </source>
</evidence>
<dbReference type="PROSITE" id="PS50297">
    <property type="entry name" value="ANK_REP_REGION"/>
    <property type="match status" value="1"/>
</dbReference>
<feature type="repeat" description="ANK" evidence="3">
    <location>
        <begin position="37"/>
        <end position="69"/>
    </location>
</feature>
<dbReference type="eggNOG" id="COG0666">
    <property type="taxonomic scope" value="Bacteria"/>
</dbReference>
<dbReference type="OrthoDB" id="1374157at2"/>
<dbReference type="SUPFAM" id="SSF48403">
    <property type="entry name" value="Ankyrin repeat"/>
    <property type="match status" value="1"/>
</dbReference>
<dbReference type="EMBL" id="JRLW01000023">
    <property type="protein sequence ID" value="KGO86904.1"/>
    <property type="molecule type" value="Genomic_DNA"/>
</dbReference>
<dbReference type="PROSITE" id="PS50088">
    <property type="entry name" value="ANK_REPEAT"/>
    <property type="match status" value="2"/>
</dbReference>
<evidence type="ECO:0000256" key="4">
    <source>
        <dbReference type="SAM" id="SignalP"/>
    </source>
</evidence>
<sequence>MKKTISLLGLALVATANVALASNVATTTSNKVEIVKYDATPLCVAISKGDVVAVKKFIEYGMDVNERKNGMTPLMFAARYNNAEIAKILLENGADIDAKDNNNFTALKHAEAGKATQVIEVLKSFKQK</sequence>
<dbReference type="RefSeq" id="WP_026981720.1">
    <property type="nucleotide sequence ID" value="NZ_JRLW01000023.1"/>
</dbReference>
<dbReference type="AlphaFoldDB" id="A0A0A2M3P6"/>
<dbReference type="PANTHER" id="PTHR24171">
    <property type="entry name" value="ANKYRIN REPEAT DOMAIN-CONTAINING PROTEIN 39-RELATED"/>
    <property type="match status" value="1"/>
</dbReference>
<dbReference type="STRING" id="1121899.GCA_000430025_02328"/>
<dbReference type="Gene3D" id="1.25.40.20">
    <property type="entry name" value="Ankyrin repeat-containing domain"/>
    <property type="match status" value="1"/>
</dbReference>
<feature type="chain" id="PRO_5001991640" evidence="4">
    <location>
        <begin position="22"/>
        <end position="128"/>
    </location>
</feature>